<dbReference type="Pfam" id="PF01825">
    <property type="entry name" value="GPS"/>
    <property type="match status" value="1"/>
</dbReference>
<evidence type="ECO:0000256" key="9">
    <source>
        <dbReference type="SAM" id="Phobius"/>
    </source>
</evidence>
<feature type="transmembrane region" description="Helical" evidence="9">
    <location>
        <begin position="477"/>
        <end position="495"/>
    </location>
</feature>
<sequence length="536" mass="59486">MLNGGLGIPEQAIPQMVMSLRNFTISSLNYISYPSDIIMVVETIKILSTMAVVNNIPLNAAAMSNLVTVFSRLLTFDLNTFWIPALATESSIGSTLLQSVEMISRLFEPGSNNFIRLNVQMSTVVLTSLTWTDYYTFFNTTPNISVSIKNIAMSDSSNITVINMVLRNLGKILPLNFGESVKGYDHSVESHVVVNTIKTGNQTVTQADLHVVFFRRMEPNSTDVGTAQCVFWDNSLFEGAGGWSTEGCQTILVNDSVECQYRQVAAYSVLMSLGVFEEDVLETVSQVGAGLSILSLLACLIIYIIEWKFVVKDDISLYRQVVLINIAVSMCMADVWFLTSTLITESHTNKLCIAAAFLQHVFYLASLFWMLLQSFILLYELVFTFQLIKVAVLLVMAWIGYICPLIIASVMIGIEYPKGGYITEGTCFLNEEDGAIFAFSGPVLLIVVLNKFTIVAMVWKLLRPPADEEPEEDGKALVSKALAILTSVFGIIWILKTMTELDEVHEAFDYILTILETYQGVIILIFGCLLDKRVSG</sequence>
<keyword evidence="3 9" id="KW-0812">Transmembrane</keyword>
<keyword evidence="6 9" id="KW-0472">Membrane</keyword>
<accession>A0A8J6JT08</accession>
<comment type="caution">
    <text evidence="12">The sequence shown here is derived from an EMBL/GenBank/DDBJ whole genome shotgun (WGS) entry which is preliminary data.</text>
</comment>
<dbReference type="AlphaFoldDB" id="A0A8J6JT08"/>
<feature type="transmembrane region" description="Helical" evidence="9">
    <location>
        <begin position="357"/>
        <end position="379"/>
    </location>
</feature>
<comment type="subcellular location">
    <subcellularLocation>
        <location evidence="1">Membrane</location>
        <topology evidence="1">Multi-pass membrane protein</topology>
    </subcellularLocation>
</comment>
<gene>
    <name evidence="12" type="ORF">GDO78_021197</name>
</gene>
<evidence type="ECO:0000256" key="7">
    <source>
        <dbReference type="ARBA" id="ARBA00023157"/>
    </source>
</evidence>
<dbReference type="FunFam" id="1.20.1070.10:FF:000058">
    <property type="entry name" value="Adhesion G protein-coupled receptor F5"/>
    <property type="match status" value="1"/>
</dbReference>
<dbReference type="GO" id="GO:0004930">
    <property type="term" value="F:G protein-coupled receptor activity"/>
    <property type="evidence" value="ECO:0007669"/>
    <property type="project" value="InterPro"/>
</dbReference>
<dbReference type="PROSITE" id="PS50261">
    <property type="entry name" value="G_PROTEIN_RECEP_F2_4"/>
    <property type="match status" value="1"/>
</dbReference>
<feature type="domain" description="GAIN-B" evidence="10">
    <location>
        <begin position="110"/>
        <end position="277"/>
    </location>
</feature>
<dbReference type="OrthoDB" id="10040049at2759"/>
<organism evidence="12 13">
    <name type="scientific">Eleutherodactylus coqui</name>
    <name type="common">Puerto Rican coqui</name>
    <dbReference type="NCBI Taxonomy" id="57060"/>
    <lineage>
        <taxon>Eukaryota</taxon>
        <taxon>Metazoa</taxon>
        <taxon>Chordata</taxon>
        <taxon>Craniata</taxon>
        <taxon>Vertebrata</taxon>
        <taxon>Euteleostomi</taxon>
        <taxon>Amphibia</taxon>
        <taxon>Batrachia</taxon>
        <taxon>Anura</taxon>
        <taxon>Neobatrachia</taxon>
        <taxon>Hyloidea</taxon>
        <taxon>Eleutherodactylidae</taxon>
        <taxon>Eleutherodactylinae</taxon>
        <taxon>Eleutherodactylus</taxon>
        <taxon>Eleutherodactylus</taxon>
    </lineage>
</organism>
<dbReference type="InterPro" id="IPR046338">
    <property type="entry name" value="GAIN_dom_sf"/>
</dbReference>
<dbReference type="InterPro" id="IPR000203">
    <property type="entry name" value="GPS"/>
</dbReference>
<evidence type="ECO:0000256" key="2">
    <source>
        <dbReference type="ARBA" id="ARBA00007343"/>
    </source>
</evidence>
<evidence type="ECO:0000259" key="10">
    <source>
        <dbReference type="PROSITE" id="PS50221"/>
    </source>
</evidence>
<feature type="transmembrane region" description="Helical" evidence="9">
    <location>
        <begin position="507"/>
        <end position="530"/>
    </location>
</feature>
<dbReference type="InterPro" id="IPR051587">
    <property type="entry name" value="Adhesion_GPCR"/>
</dbReference>
<dbReference type="Gene3D" id="2.60.220.50">
    <property type="match status" value="1"/>
</dbReference>
<evidence type="ECO:0000256" key="3">
    <source>
        <dbReference type="ARBA" id="ARBA00022692"/>
    </source>
</evidence>
<dbReference type="PANTHER" id="PTHR45813:SF2">
    <property type="entry name" value="ADHESION G-PROTEIN COUPLED RECEPTOR F3"/>
    <property type="match status" value="1"/>
</dbReference>
<proteinExistence type="inferred from homology"/>
<dbReference type="SMART" id="SM00303">
    <property type="entry name" value="GPS"/>
    <property type="match status" value="1"/>
</dbReference>
<evidence type="ECO:0000256" key="1">
    <source>
        <dbReference type="ARBA" id="ARBA00004141"/>
    </source>
</evidence>
<keyword evidence="8" id="KW-0325">Glycoprotein</keyword>
<dbReference type="InterPro" id="IPR000832">
    <property type="entry name" value="GPCR_2_secretin-like"/>
</dbReference>
<dbReference type="PROSITE" id="PS50221">
    <property type="entry name" value="GAIN_B"/>
    <property type="match status" value="1"/>
</dbReference>
<keyword evidence="4" id="KW-0732">Signal</keyword>
<dbReference type="PRINTS" id="PR00249">
    <property type="entry name" value="GPCRSECRETIN"/>
</dbReference>
<dbReference type="EMBL" id="WNTK01000619">
    <property type="protein sequence ID" value="KAG9469100.1"/>
    <property type="molecule type" value="Genomic_DNA"/>
</dbReference>
<evidence type="ECO:0000256" key="4">
    <source>
        <dbReference type="ARBA" id="ARBA00022729"/>
    </source>
</evidence>
<keyword evidence="13" id="KW-1185">Reference proteome</keyword>
<evidence type="ECO:0000313" key="13">
    <source>
        <dbReference type="Proteomes" id="UP000770717"/>
    </source>
</evidence>
<dbReference type="Pfam" id="PF00002">
    <property type="entry name" value="7tm_2"/>
    <property type="match status" value="1"/>
</dbReference>
<evidence type="ECO:0000256" key="8">
    <source>
        <dbReference type="ARBA" id="ARBA00023180"/>
    </source>
</evidence>
<keyword evidence="7" id="KW-1015">Disulfide bond</keyword>
<name>A0A8J6JT08_ELECQ</name>
<feature type="transmembrane region" description="Helical" evidence="9">
    <location>
        <begin position="287"/>
        <end position="305"/>
    </location>
</feature>
<feature type="transmembrane region" description="Helical" evidence="9">
    <location>
        <begin position="434"/>
        <end position="456"/>
    </location>
</feature>
<dbReference type="Gene3D" id="1.20.1070.10">
    <property type="entry name" value="Rhodopsin 7-helix transmembrane proteins"/>
    <property type="match status" value="1"/>
</dbReference>
<reference evidence="12" key="1">
    <citation type="thesis" date="2020" institute="ProQuest LLC" country="789 East Eisenhower Parkway, Ann Arbor, MI, USA">
        <title>Comparative Genomics and Chromosome Evolution.</title>
        <authorList>
            <person name="Mudd A.B."/>
        </authorList>
    </citation>
    <scope>NUCLEOTIDE SEQUENCE</scope>
    <source>
        <strain evidence="12">HN-11 Male</strain>
        <tissue evidence="12">Kidney and liver</tissue>
    </source>
</reference>
<dbReference type="GO" id="GO:0007166">
    <property type="term" value="P:cell surface receptor signaling pathway"/>
    <property type="evidence" value="ECO:0007669"/>
    <property type="project" value="InterPro"/>
</dbReference>
<evidence type="ECO:0000256" key="6">
    <source>
        <dbReference type="ARBA" id="ARBA00023136"/>
    </source>
</evidence>
<dbReference type="PROSITE" id="PS00650">
    <property type="entry name" value="G_PROTEIN_RECEP_F2_2"/>
    <property type="match status" value="1"/>
</dbReference>
<feature type="transmembrane region" description="Helical" evidence="9">
    <location>
        <begin position="391"/>
        <end position="414"/>
    </location>
</feature>
<dbReference type="InterPro" id="IPR017983">
    <property type="entry name" value="GPCR_2_secretin-like_CS"/>
</dbReference>
<feature type="domain" description="G-protein coupled receptors family 2 profile 2" evidence="11">
    <location>
        <begin position="281"/>
        <end position="531"/>
    </location>
</feature>
<dbReference type="GO" id="GO:0007189">
    <property type="term" value="P:adenylate cyclase-activating G protein-coupled receptor signaling pathway"/>
    <property type="evidence" value="ECO:0007669"/>
    <property type="project" value="TreeGrafter"/>
</dbReference>
<evidence type="ECO:0000313" key="12">
    <source>
        <dbReference type="EMBL" id="KAG9469100.1"/>
    </source>
</evidence>
<dbReference type="InterPro" id="IPR017981">
    <property type="entry name" value="GPCR_2-like_7TM"/>
</dbReference>
<dbReference type="PANTHER" id="PTHR45813">
    <property type="entry name" value="IG-LIKE DOMAIN-CONTAINING PROTEIN"/>
    <property type="match status" value="1"/>
</dbReference>
<keyword evidence="5 9" id="KW-1133">Transmembrane helix</keyword>
<evidence type="ECO:0000256" key="5">
    <source>
        <dbReference type="ARBA" id="ARBA00022989"/>
    </source>
</evidence>
<dbReference type="GO" id="GO:0016020">
    <property type="term" value="C:membrane"/>
    <property type="evidence" value="ECO:0007669"/>
    <property type="project" value="UniProtKB-SubCell"/>
</dbReference>
<protein>
    <submittedName>
        <fullName evidence="12">Uncharacterized protein</fullName>
    </submittedName>
</protein>
<evidence type="ECO:0000259" key="11">
    <source>
        <dbReference type="PROSITE" id="PS50261"/>
    </source>
</evidence>
<dbReference type="Proteomes" id="UP000770717">
    <property type="component" value="Unassembled WGS sequence"/>
</dbReference>
<comment type="similarity">
    <text evidence="2">Belongs to the G-protein coupled receptor 2 family. Adhesion G-protein coupled receptor (ADGR) subfamily.</text>
</comment>
<dbReference type="InterPro" id="IPR057244">
    <property type="entry name" value="GAIN_B"/>
</dbReference>
<feature type="transmembrane region" description="Helical" evidence="9">
    <location>
        <begin position="317"/>
        <end position="337"/>
    </location>
</feature>